<keyword evidence="1 6" id="KW-0813">Transport</keyword>
<protein>
    <recommendedName>
        <fullName evidence="6">Ion-translocating oxidoreductase complex subunit G</fullName>
        <ecNumber evidence="6">7.-.-.-</ecNumber>
    </recommendedName>
    <alternativeName>
        <fullName evidence="6">Rnf electron transport complex subunit G</fullName>
    </alternativeName>
</protein>
<evidence type="ECO:0000256" key="6">
    <source>
        <dbReference type="HAMAP-Rule" id="MF_00479"/>
    </source>
</evidence>
<dbReference type="InterPro" id="IPR007329">
    <property type="entry name" value="FMN-bd"/>
</dbReference>
<accession>A0ABU9UD75</accession>
<comment type="subcellular location">
    <subcellularLocation>
        <location evidence="6">Cell membrane</location>
        <topology evidence="6">Single-pass membrane protein</topology>
    </subcellularLocation>
</comment>
<proteinExistence type="inferred from homology"/>
<organism evidence="8 9">
    <name type="scientific">Rarispira pelagica</name>
    <dbReference type="NCBI Taxonomy" id="3141764"/>
    <lineage>
        <taxon>Bacteria</taxon>
        <taxon>Pseudomonadati</taxon>
        <taxon>Spirochaetota</taxon>
        <taxon>Spirochaetia</taxon>
        <taxon>Winmispirales</taxon>
        <taxon>Winmispiraceae</taxon>
        <taxon>Rarispira</taxon>
    </lineage>
</organism>
<keyword evidence="6" id="KW-1003">Cell membrane</keyword>
<dbReference type="PANTHER" id="PTHR36118:SF1">
    <property type="entry name" value="ION-TRANSLOCATING OXIDOREDUCTASE COMPLEX SUBUNIT G"/>
    <property type="match status" value="1"/>
</dbReference>
<keyword evidence="6" id="KW-0812">Transmembrane</keyword>
<dbReference type="PANTHER" id="PTHR36118">
    <property type="entry name" value="ION-TRANSLOCATING OXIDOREDUCTASE COMPLEX SUBUNIT G"/>
    <property type="match status" value="1"/>
</dbReference>
<dbReference type="EC" id="7.-.-.-" evidence="6"/>
<keyword evidence="5 6" id="KW-0249">Electron transport</keyword>
<dbReference type="NCBIfam" id="TIGR01947">
    <property type="entry name" value="rnfG"/>
    <property type="match status" value="1"/>
</dbReference>
<reference evidence="8 9" key="1">
    <citation type="submission" date="2024-03" db="EMBL/GenBank/DDBJ databases">
        <title>Ignisphaera cupida sp. nov., a hyperthermophilic hydrolytic archaeon from a hot spring of Kamchatka, and proposal of Ignisphaeraceae fam. nov.</title>
        <authorList>
            <person name="Podosokorskaya O.A."/>
            <person name="Elcheninov A.G."/>
            <person name="Maltseva A.I."/>
            <person name="Zayulina K.S."/>
            <person name="Novikov A."/>
            <person name="Merkel A.Y."/>
        </authorList>
    </citation>
    <scope>NUCLEOTIDE SEQUENCE [LARGE SCALE GENOMIC DNA]</scope>
    <source>
        <strain evidence="8 9">38H-sp</strain>
    </source>
</reference>
<dbReference type="EMBL" id="JBCHKQ010000004">
    <property type="protein sequence ID" value="MEM5948626.1"/>
    <property type="molecule type" value="Genomic_DNA"/>
</dbReference>
<feature type="domain" description="FMN-binding" evidence="7">
    <location>
        <begin position="97"/>
        <end position="184"/>
    </location>
</feature>
<evidence type="ECO:0000256" key="2">
    <source>
        <dbReference type="ARBA" id="ARBA00022553"/>
    </source>
</evidence>
<dbReference type="Pfam" id="PF04205">
    <property type="entry name" value="FMN_bind"/>
    <property type="match status" value="1"/>
</dbReference>
<dbReference type="Gene3D" id="3.90.1010.20">
    <property type="match status" value="1"/>
</dbReference>
<sequence length="206" mass="22532">MLSKIPSTPLTMVLVLAIIAALSAALLAVTDSITAPVIEQVQEEKQAKAVETVLPETDNNPAQHPVVFEDAPDLIFFPASKREKPVGVAVRTYTDNGFSGRFWIMVGFLPDGSIYDTLVLQHAETPGLGQKMTKEKFKKQFRDKNPKDFVLKVKKDGGDVDAITAATISSRAYCDAIERAYNAFIEHKNELLTTNNAIGPAEEAQK</sequence>
<evidence type="ECO:0000256" key="1">
    <source>
        <dbReference type="ARBA" id="ARBA00022448"/>
    </source>
</evidence>
<keyword evidence="9" id="KW-1185">Reference proteome</keyword>
<comment type="subunit">
    <text evidence="6">The complex is composed of six subunits: RnfA, RnfB, RnfC, RnfD, RnfE and RnfG.</text>
</comment>
<gene>
    <name evidence="6" type="primary">rnfG</name>
    <name evidence="8" type="ORF">WKV44_08730</name>
</gene>
<evidence type="ECO:0000313" key="9">
    <source>
        <dbReference type="Proteomes" id="UP001466331"/>
    </source>
</evidence>
<evidence type="ECO:0000313" key="8">
    <source>
        <dbReference type="EMBL" id="MEM5948626.1"/>
    </source>
</evidence>
<evidence type="ECO:0000259" key="7">
    <source>
        <dbReference type="SMART" id="SM00900"/>
    </source>
</evidence>
<comment type="similarity">
    <text evidence="6">Belongs to the RnfG family.</text>
</comment>
<name>A0ABU9UD75_9SPIR</name>
<keyword evidence="2 6" id="KW-0597">Phosphoprotein</keyword>
<comment type="caution">
    <text evidence="8">The sequence shown here is derived from an EMBL/GenBank/DDBJ whole genome shotgun (WGS) entry which is preliminary data.</text>
</comment>
<keyword evidence="6" id="KW-0472">Membrane</keyword>
<dbReference type="RefSeq" id="WP_420070076.1">
    <property type="nucleotide sequence ID" value="NZ_JBCHKQ010000004.1"/>
</dbReference>
<evidence type="ECO:0000256" key="5">
    <source>
        <dbReference type="ARBA" id="ARBA00022982"/>
    </source>
</evidence>
<keyword evidence="6" id="KW-1133">Transmembrane helix</keyword>
<comment type="cofactor">
    <cofactor evidence="6">
        <name>FMN</name>
        <dbReference type="ChEBI" id="CHEBI:58210"/>
    </cofactor>
</comment>
<evidence type="ECO:0000256" key="3">
    <source>
        <dbReference type="ARBA" id="ARBA00022630"/>
    </source>
</evidence>
<dbReference type="InterPro" id="IPR010209">
    <property type="entry name" value="Ion_transpt_RnfG/RsxG"/>
</dbReference>
<evidence type="ECO:0000256" key="4">
    <source>
        <dbReference type="ARBA" id="ARBA00022643"/>
    </source>
</evidence>
<dbReference type="SMART" id="SM00900">
    <property type="entry name" value="FMN_bind"/>
    <property type="match status" value="1"/>
</dbReference>
<comment type="function">
    <text evidence="6">Part of a membrane-bound complex that couples electron transfer with translocation of ions across the membrane.</text>
</comment>
<dbReference type="HAMAP" id="MF_00479">
    <property type="entry name" value="RsxG_RnfG"/>
    <property type="match status" value="1"/>
</dbReference>
<dbReference type="Proteomes" id="UP001466331">
    <property type="component" value="Unassembled WGS sequence"/>
</dbReference>
<keyword evidence="3 6" id="KW-0285">Flavoprotein</keyword>
<dbReference type="PIRSF" id="PIRSF006091">
    <property type="entry name" value="E_trnsport_RnfG"/>
    <property type="match status" value="1"/>
</dbReference>
<feature type="modified residue" description="FMN phosphoryl threonine" evidence="6">
    <location>
        <position position="167"/>
    </location>
</feature>
<keyword evidence="6" id="KW-1278">Translocase</keyword>
<keyword evidence="4 6" id="KW-0288">FMN</keyword>